<evidence type="ECO:0000313" key="3">
    <source>
        <dbReference type="Proteomes" id="UP000711736"/>
    </source>
</evidence>
<feature type="transmembrane region" description="Helical" evidence="1">
    <location>
        <begin position="68"/>
        <end position="88"/>
    </location>
</feature>
<feature type="transmembrane region" description="Helical" evidence="1">
    <location>
        <begin position="199"/>
        <end position="223"/>
    </location>
</feature>
<feature type="transmembrane region" description="Helical" evidence="1">
    <location>
        <begin position="154"/>
        <end position="179"/>
    </location>
</feature>
<evidence type="ECO:0000313" key="2">
    <source>
        <dbReference type="EMBL" id="MBT1174502.1"/>
    </source>
</evidence>
<proteinExistence type="predicted"/>
<sequence length="245" mass="27629">MVLLLFLRFVLVGRLADGSQVFWDSLEGRPWKRVLRVRAVAGWTRAALVSGTVAAGLVPVLTRVVRDVVGLFVPEGASSGGGEVVLLGFLRPDGVYVDEWNMDVCLAVMWLSGFLLYWCFCRLVFGRMREYVPASLEELAFASSMRSSELRYMFGGPIVGTMFLLGMLSLLVMPTWGYWSDGVNLAYSSSIEDRMLSERMNSIGLVWMILVWCSPLLLGLRFVGPWDWRGRFDLHGADERRGWLR</sequence>
<feature type="transmembrane region" description="Helical" evidence="1">
    <location>
        <begin position="100"/>
        <end position="120"/>
    </location>
</feature>
<comment type="caution">
    <text evidence="2">The sequence shown here is derived from an EMBL/GenBank/DDBJ whole genome shotgun (WGS) entry which is preliminary data.</text>
</comment>
<feature type="transmembrane region" description="Helical" evidence="1">
    <location>
        <begin position="42"/>
        <end position="61"/>
    </location>
</feature>
<evidence type="ECO:0000256" key="1">
    <source>
        <dbReference type="SAM" id="Phobius"/>
    </source>
</evidence>
<dbReference type="RefSeq" id="WP_214375756.1">
    <property type="nucleotide sequence ID" value="NZ_JAFEJU010000002.1"/>
</dbReference>
<organism evidence="2 3">
    <name type="scientific">Bifidobacterium colobi</name>
    <dbReference type="NCBI Taxonomy" id="2809026"/>
    <lineage>
        <taxon>Bacteria</taxon>
        <taxon>Bacillati</taxon>
        <taxon>Actinomycetota</taxon>
        <taxon>Actinomycetes</taxon>
        <taxon>Bifidobacteriales</taxon>
        <taxon>Bifidobacteriaceae</taxon>
        <taxon>Bifidobacterium</taxon>
    </lineage>
</organism>
<dbReference type="Proteomes" id="UP000711736">
    <property type="component" value="Unassembled WGS sequence"/>
</dbReference>
<keyword evidence="1" id="KW-0472">Membrane</keyword>
<gene>
    <name evidence="2" type="ORF">JS530_03085</name>
</gene>
<keyword evidence="3" id="KW-1185">Reference proteome</keyword>
<name>A0ABS5UTX1_9BIFI</name>
<keyword evidence="1" id="KW-1133">Transmembrane helix</keyword>
<protein>
    <submittedName>
        <fullName evidence="2">Uncharacterized protein</fullName>
    </submittedName>
</protein>
<accession>A0ABS5UTX1</accession>
<keyword evidence="1" id="KW-0812">Transmembrane</keyword>
<reference evidence="2 3" key="1">
    <citation type="journal article" date="2021" name="Environ. Microbiol.">
        <title>Genetic insights into the dark matter of the mammalian gut microbiota through targeted genome reconstruction.</title>
        <authorList>
            <person name="Lugli G.A."/>
            <person name="Alessandri G."/>
            <person name="Milani C."/>
            <person name="Viappiani A."/>
            <person name="Fontana F."/>
            <person name="Tarracchini C."/>
            <person name="Mancabelli L."/>
            <person name="Argentini C."/>
            <person name="Ruiz L."/>
            <person name="Margolles A."/>
            <person name="van Sinderen D."/>
            <person name="Turroni F."/>
            <person name="Ventura M."/>
        </authorList>
    </citation>
    <scope>NUCLEOTIDE SEQUENCE [LARGE SCALE GENOMIC DNA]</scope>
    <source>
        <strain evidence="2 3">LC6</strain>
    </source>
</reference>
<dbReference type="EMBL" id="JAFEJU010000002">
    <property type="protein sequence ID" value="MBT1174502.1"/>
    <property type="molecule type" value="Genomic_DNA"/>
</dbReference>